<evidence type="ECO:0000313" key="4">
    <source>
        <dbReference type="Proteomes" id="UP000242763"/>
    </source>
</evidence>
<gene>
    <name evidence="3" type="ORF">SAMN03080618_01642</name>
</gene>
<sequence>MLSRTPLALVMSLALTISAAAVPSSDTAVTAAMLKSAAVSLDKAVPETPFIHRLFRPTNPSGRTIIMLHGSGGDETTLASLAEAIAPDATLIGIRGRIVQDGVKRWYKRITATEFDQTDVRTEADAFVKFLNTLATENRLDLSNVTFLGYSNGANLIAALTQLHPDLVRSAVLLRAMPVLQDAPKVDLSQTRILTIAGERDTLYFPFAPKLADRLRSCGARVDARVIGSDHGLGKEDVRIVAEWLGNAGR</sequence>
<organism evidence="3 4">
    <name type="scientific">Aquamicrobium aerolatum DSM 21857</name>
    <dbReference type="NCBI Taxonomy" id="1121003"/>
    <lineage>
        <taxon>Bacteria</taxon>
        <taxon>Pseudomonadati</taxon>
        <taxon>Pseudomonadota</taxon>
        <taxon>Alphaproteobacteria</taxon>
        <taxon>Hyphomicrobiales</taxon>
        <taxon>Phyllobacteriaceae</taxon>
        <taxon>Aerobium</taxon>
    </lineage>
</organism>
<feature type="signal peptide" evidence="1">
    <location>
        <begin position="1"/>
        <end position="21"/>
    </location>
</feature>
<dbReference type="InterPro" id="IPR029058">
    <property type="entry name" value="AB_hydrolase_fold"/>
</dbReference>
<name>A0A1I3M2G6_9HYPH</name>
<dbReference type="Gene3D" id="3.40.50.1820">
    <property type="entry name" value="alpha/beta hydrolase"/>
    <property type="match status" value="1"/>
</dbReference>
<feature type="chain" id="PRO_5017432489" evidence="1">
    <location>
        <begin position="22"/>
        <end position="250"/>
    </location>
</feature>
<protein>
    <submittedName>
        <fullName evidence="3">Predicted esterase</fullName>
    </submittedName>
</protein>
<evidence type="ECO:0000256" key="1">
    <source>
        <dbReference type="SAM" id="SignalP"/>
    </source>
</evidence>
<keyword evidence="1" id="KW-0732">Signal</keyword>
<accession>A0A1I3M2G6</accession>
<evidence type="ECO:0000313" key="3">
    <source>
        <dbReference type="EMBL" id="SFI91221.1"/>
    </source>
</evidence>
<dbReference type="OrthoDB" id="9785698at2"/>
<dbReference type="RefSeq" id="WP_139207894.1">
    <property type="nucleotide sequence ID" value="NZ_FORF01000008.1"/>
</dbReference>
<reference evidence="4" key="1">
    <citation type="submission" date="2016-10" db="EMBL/GenBank/DDBJ databases">
        <authorList>
            <person name="Varghese N."/>
            <person name="Submissions S."/>
        </authorList>
    </citation>
    <scope>NUCLEOTIDE SEQUENCE [LARGE SCALE GENOMIC DNA]</scope>
    <source>
        <strain evidence="4">DSM 21857</strain>
    </source>
</reference>
<dbReference type="STRING" id="1121003.SAMN03080618_01642"/>
<proteinExistence type="predicted"/>
<dbReference type="AlphaFoldDB" id="A0A1I3M2G6"/>
<dbReference type="Pfam" id="PF00561">
    <property type="entry name" value="Abhydrolase_1"/>
    <property type="match status" value="1"/>
</dbReference>
<dbReference type="EMBL" id="FORF01000008">
    <property type="protein sequence ID" value="SFI91221.1"/>
    <property type="molecule type" value="Genomic_DNA"/>
</dbReference>
<evidence type="ECO:0000259" key="2">
    <source>
        <dbReference type="Pfam" id="PF00561"/>
    </source>
</evidence>
<feature type="domain" description="AB hydrolase-1" evidence="2">
    <location>
        <begin position="123"/>
        <end position="189"/>
    </location>
</feature>
<dbReference type="InterPro" id="IPR000073">
    <property type="entry name" value="AB_hydrolase_1"/>
</dbReference>
<keyword evidence="4" id="KW-1185">Reference proteome</keyword>
<dbReference type="Proteomes" id="UP000242763">
    <property type="component" value="Unassembled WGS sequence"/>
</dbReference>
<dbReference type="SUPFAM" id="SSF53474">
    <property type="entry name" value="alpha/beta-Hydrolases"/>
    <property type="match status" value="1"/>
</dbReference>